<evidence type="ECO:0000313" key="3">
    <source>
        <dbReference type="Proteomes" id="UP000789707"/>
    </source>
</evidence>
<protein>
    <recommendedName>
        <fullName evidence="4">DUF1093 domain-containing protein</fullName>
    </recommendedName>
</protein>
<accession>A0ABM8Z6J1</accession>
<dbReference type="SUPFAM" id="SSF159121">
    <property type="entry name" value="BC4932-like"/>
    <property type="match status" value="1"/>
</dbReference>
<keyword evidence="3" id="KW-1185">Reference proteome</keyword>
<evidence type="ECO:0008006" key="4">
    <source>
        <dbReference type="Google" id="ProtNLM"/>
    </source>
</evidence>
<name>A0ABM8Z6J1_9LACO</name>
<dbReference type="Pfam" id="PF06486">
    <property type="entry name" value="DUF1093"/>
    <property type="match status" value="1"/>
</dbReference>
<reference evidence="2 3" key="1">
    <citation type="submission" date="2021-11" db="EMBL/GenBank/DDBJ databases">
        <authorList>
            <person name="Depoorter E."/>
        </authorList>
    </citation>
    <scope>NUCLEOTIDE SEQUENCE [LARGE SCALE GENOMIC DNA]</scope>
    <source>
        <strain evidence="2 3">LMG 24289</strain>
    </source>
</reference>
<dbReference type="EMBL" id="CAKKNS010000004">
    <property type="protein sequence ID" value="CAH0416860.1"/>
    <property type="molecule type" value="Genomic_DNA"/>
</dbReference>
<sequence>MKKAIGLILLAAILAVGGFYGMKYYNETYKEAPAYAVVPSQVPKKEQTRDANDKIVPNSITYDYNFDFVKEDGTHQTMHFALEGADVKPFTPGAYIKADISQKRVTKGPNEINKTDVPTNVQDKLAK</sequence>
<dbReference type="InterPro" id="IPR006542">
    <property type="entry name" value="DUF1093"/>
</dbReference>
<evidence type="ECO:0000313" key="2">
    <source>
        <dbReference type="EMBL" id="CAH0416860.1"/>
    </source>
</evidence>
<organism evidence="2 3">
    <name type="scientific">Periweissella fabaria</name>
    <dbReference type="NCBI Taxonomy" id="546157"/>
    <lineage>
        <taxon>Bacteria</taxon>
        <taxon>Bacillati</taxon>
        <taxon>Bacillota</taxon>
        <taxon>Bacilli</taxon>
        <taxon>Lactobacillales</taxon>
        <taxon>Lactobacillaceae</taxon>
        <taxon>Periweissella</taxon>
    </lineage>
</organism>
<evidence type="ECO:0000256" key="1">
    <source>
        <dbReference type="SAM" id="MobiDB-lite"/>
    </source>
</evidence>
<dbReference type="Gene3D" id="2.40.50.480">
    <property type="match status" value="1"/>
</dbReference>
<gene>
    <name evidence="2" type="ORF">WFA24289_01173</name>
</gene>
<feature type="compositionally biased region" description="Polar residues" evidence="1">
    <location>
        <begin position="116"/>
        <end position="127"/>
    </location>
</feature>
<dbReference type="Proteomes" id="UP000789707">
    <property type="component" value="Unassembled WGS sequence"/>
</dbReference>
<feature type="region of interest" description="Disordered" evidence="1">
    <location>
        <begin position="107"/>
        <end position="127"/>
    </location>
</feature>
<comment type="caution">
    <text evidence="2">The sequence shown here is derived from an EMBL/GenBank/DDBJ whole genome shotgun (WGS) entry which is preliminary data.</text>
</comment>
<dbReference type="RefSeq" id="WP_230096897.1">
    <property type="nucleotide sequence ID" value="NZ_CAKKNS010000004.1"/>
</dbReference>
<dbReference type="InterPro" id="IPR036166">
    <property type="entry name" value="YxeA-like_sf"/>
</dbReference>
<proteinExistence type="predicted"/>